<feature type="transmembrane region" description="Helical" evidence="2">
    <location>
        <begin position="52"/>
        <end position="76"/>
    </location>
</feature>
<gene>
    <name evidence="3" type="ORF">GL300_15815</name>
</gene>
<reference evidence="3 4" key="1">
    <citation type="submission" date="2019-11" db="EMBL/GenBank/DDBJ databases">
        <authorList>
            <person name="Dong K."/>
        </authorList>
    </citation>
    <scope>NUCLEOTIDE SEQUENCE [LARGE SCALE GENOMIC DNA]</scope>
    <source>
        <strain evidence="3 4">NBRC 112902</strain>
    </source>
</reference>
<proteinExistence type="predicted"/>
<sequence>MDNSYPNLKQGQSEQADQRAHRHRRDDLIRILGVPEARQVNSPEEQAPLPSAWAWVFVWIGVVSLVAAGFGLGWLIGRIDFLALLDLLAPTAAQVRDTGWIAISERL</sequence>
<keyword evidence="2" id="KW-0472">Membrane</keyword>
<evidence type="ECO:0000313" key="3">
    <source>
        <dbReference type="EMBL" id="MTH60682.1"/>
    </source>
</evidence>
<dbReference type="RefSeq" id="WP_155040617.1">
    <property type="nucleotide sequence ID" value="NZ_WMIG01000009.1"/>
</dbReference>
<feature type="compositionally biased region" description="Polar residues" evidence="1">
    <location>
        <begin position="1"/>
        <end position="14"/>
    </location>
</feature>
<keyword evidence="4" id="KW-1185">Reference proteome</keyword>
<feature type="region of interest" description="Disordered" evidence="1">
    <location>
        <begin position="1"/>
        <end position="24"/>
    </location>
</feature>
<evidence type="ECO:0000256" key="2">
    <source>
        <dbReference type="SAM" id="Phobius"/>
    </source>
</evidence>
<evidence type="ECO:0000313" key="4">
    <source>
        <dbReference type="Proteomes" id="UP000449846"/>
    </source>
</evidence>
<protein>
    <submittedName>
        <fullName evidence="3">Uncharacterized protein</fullName>
    </submittedName>
</protein>
<keyword evidence="2" id="KW-1133">Transmembrane helix</keyword>
<accession>A0A844HT18</accession>
<dbReference type="Proteomes" id="UP000449846">
    <property type="component" value="Unassembled WGS sequence"/>
</dbReference>
<name>A0A844HT18_9RHOB</name>
<dbReference type="EMBL" id="WMIG01000009">
    <property type="protein sequence ID" value="MTH60682.1"/>
    <property type="molecule type" value="Genomic_DNA"/>
</dbReference>
<comment type="caution">
    <text evidence="3">The sequence shown here is derived from an EMBL/GenBank/DDBJ whole genome shotgun (WGS) entry which is preliminary data.</text>
</comment>
<organism evidence="3 4">
    <name type="scientific">Paracoccus litorisediminis</name>
    <dbReference type="NCBI Taxonomy" id="2006130"/>
    <lineage>
        <taxon>Bacteria</taxon>
        <taxon>Pseudomonadati</taxon>
        <taxon>Pseudomonadota</taxon>
        <taxon>Alphaproteobacteria</taxon>
        <taxon>Rhodobacterales</taxon>
        <taxon>Paracoccaceae</taxon>
        <taxon>Paracoccus</taxon>
    </lineage>
</organism>
<evidence type="ECO:0000256" key="1">
    <source>
        <dbReference type="SAM" id="MobiDB-lite"/>
    </source>
</evidence>
<dbReference type="AlphaFoldDB" id="A0A844HT18"/>
<keyword evidence="2" id="KW-0812">Transmembrane</keyword>